<dbReference type="SUPFAM" id="SSF51182">
    <property type="entry name" value="RmlC-like cupins"/>
    <property type="match status" value="1"/>
</dbReference>
<dbReference type="Proteomes" id="UP000494252">
    <property type="component" value="Unassembled WGS sequence"/>
</dbReference>
<dbReference type="InterPro" id="IPR014710">
    <property type="entry name" value="RmlC-like_jellyroll"/>
</dbReference>
<name>A0A6J5FFJ3_9BURK</name>
<dbReference type="AlphaFoldDB" id="A0A6J5FFJ3"/>
<dbReference type="InterPro" id="IPR011051">
    <property type="entry name" value="RmlC_Cupin_sf"/>
</dbReference>
<reference evidence="1 2" key="1">
    <citation type="submission" date="2020-04" db="EMBL/GenBank/DDBJ databases">
        <authorList>
            <person name="De Canck E."/>
        </authorList>
    </citation>
    <scope>NUCLEOTIDE SEQUENCE [LARGE SCALE GENOMIC DNA]</scope>
    <source>
        <strain evidence="1 2">LMG 27177</strain>
    </source>
</reference>
<proteinExistence type="predicted"/>
<protein>
    <recommendedName>
        <fullName evidence="3">Cupin 2 conserved barrel domain-containing protein</fullName>
    </recommendedName>
</protein>
<evidence type="ECO:0008006" key="3">
    <source>
        <dbReference type="Google" id="ProtNLM"/>
    </source>
</evidence>
<dbReference type="RefSeq" id="WP_175157795.1">
    <property type="nucleotide sequence ID" value="NZ_CADIKI010000001.1"/>
</dbReference>
<keyword evidence="2" id="KW-1185">Reference proteome</keyword>
<organism evidence="1 2">
    <name type="scientific">Paraburkholderia fynbosensis</name>
    <dbReference type="NCBI Taxonomy" id="1200993"/>
    <lineage>
        <taxon>Bacteria</taxon>
        <taxon>Pseudomonadati</taxon>
        <taxon>Pseudomonadota</taxon>
        <taxon>Betaproteobacteria</taxon>
        <taxon>Burkholderiales</taxon>
        <taxon>Burkholderiaceae</taxon>
        <taxon>Paraburkholderia</taxon>
    </lineage>
</organism>
<gene>
    <name evidence="1" type="ORF">LMG27177_00350</name>
</gene>
<dbReference type="EMBL" id="CADIKI010000001">
    <property type="protein sequence ID" value="CAB3777336.1"/>
    <property type="molecule type" value="Genomic_DNA"/>
</dbReference>
<dbReference type="Gene3D" id="2.60.120.10">
    <property type="entry name" value="Jelly Rolls"/>
    <property type="match status" value="2"/>
</dbReference>
<sequence>MPHEKDLAHWHEPAGHKKAGFGEFKKQPTPYDLFMESEGVPVFRDIGIKDVRNLPMVDWKRKGGRGHYIQLLGTETKWGCYVVEVPAGGALNAEKHLFEEIYWVVEGRGTTEVWLEGEGRKHVFEWQAGSMFSIPMNAWFRIVDGSNSGAILLAGNTAPNVMNQINNVEAVFNNPFVFRDRFSADEDFYKPRDEIETDPVRGLARRRTNLITDAVNCDLPLDNRRSPGYRRVEPFMTENCFYFWIGQHEQGRYSKAHAHTSAAVLICLKGEGYTYTWPEECGENPWADGHADKVRRLDYGYGGMVTAAPGGARWYHQHFSTSKDPFRLTAWFGPHNPGRDPGAPGSKHNDYTAQDVGSGGTAIPYWMEDPYIRQEYEARLAKNGVQSRMDSSWYVKPAKNVADSVV</sequence>
<evidence type="ECO:0000313" key="1">
    <source>
        <dbReference type="EMBL" id="CAB3777336.1"/>
    </source>
</evidence>
<accession>A0A6J5FFJ3</accession>
<evidence type="ECO:0000313" key="2">
    <source>
        <dbReference type="Proteomes" id="UP000494252"/>
    </source>
</evidence>